<comment type="caution">
    <text evidence="1">The sequence shown here is derived from an EMBL/GenBank/DDBJ whole genome shotgun (WGS) entry which is preliminary data.</text>
</comment>
<reference evidence="1 2" key="1">
    <citation type="submission" date="2024-05" db="EMBL/GenBank/DDBJ databases">
        <authorList>
            <person name="Duchaud E."/>
        </authorList>
    </citation>
    <scope>NUCLEOTIDE SEQUENCE [LARGE SCALE GENOMIC DNA]</scope>
    <source>
        <strain evidence="1">Ena-SAMPLE-TAB-13-05-2024-13:56:06:370-140308</strain>
    </source>
</reference>
<gene>
    <name evidence="1" type="ORF">T190423A01A_10290</name>
</gene>
<dbReference type="Proteomes" id="UP001497527">
    <property type="component" value="Unassembled WGS sequence"/>
</dbReference>
<accession>A0ABP1ET38</accession>
<name>A0ABP1ET38_9FLAO</name>
<evidence type="ECO:0000313" key="1">
    <source>
        <dbReference type="EMBL" id="CAL2101727.1"/>
    </source>
</evidence>
<protein>
    <recommendedName>
        <fullName evidence="3">DUF3843 family protein</fullName>
    </recommendedName>
</protein>
<sequence>MNNINNFNVKSELIKKHWKHVNELYVSYKELLETYDEDEELPYDELYDIGFEHWKEQYFGFVLEPIRDKVLDFFYKAQITDLKSAGTVKRKEKTYLIFYYLYQYFSLGIKAYHEDEEFEEIRLDVSMDLNMDLYRVFEEVWEEFGLGTKLDAELFEEKEEFYAIEVEMLKPFLSECWNAAKLKSSKKVKGILLEATGGDIGHSLDNNQKLEEVY</sequence>
<keyword evidence="2" id="KW-1185">Reference proteome</keyword>
<dbReference type="EMBL" id="CAXJIO010000010">
    <property type="protein sequence ID" value="CAL2101727.1"/>
    <property type="molecule type" value="Genomic_DNA"/>
</dbReference>
<proteinExistence type="predicted"/>
<dbReference type="RefSeq" id="WP_348715121.1">
    <property type="nucleotide sequence ID" value="NZ_CAXJIO010000010.1"/>
</dbReference>
<evidence type="ECO:0000313" key="2">
    <source>
        <dbReference type="Proteomes" id="UP001497527"/>
    </source>
</evidence>
<evidence type="ECO:0008006" key="3">
    <source>
        <dbReference type="Google" id="ProtNLM"/>
    </source>
</evidence>
<organism evidence="1 2">
    <name type="scientific">Tenacibaculum polynesiense</name>
    <dbReference type="NCBI Taxonomy" id="3137857"/>
    <lineage>
        <taxon>Bacteria</taxon>
        <taxon>Pseudomonadati</taxon>
        <taxon>Bacteroidota</taxon>
        <taxon>Flavobacteriia</taxon>
        <taxon>Flavobacteriales</taxon>
        <taxon>Flavobacteriaceae</taxon>
        <taxon>Tenacibaculum</taxon>
    </lineage>
</organism>